<dbReference type="GO" id="GO:0019843">
    <property type="term" value="F:rRNA binding"/>
    <property type="evidence" value="ECO:0007669"/>
    <property type="project" value="UniProtKB-UniRule"/>
</dbReference>
<dbReference type="PANTHER" id="PTHR10746:SF6">
    <property type="entry name" value="LARGE RIBOSOMAL SUBUNIT PROTEIN UL4M"/>
    <property type="match status" value="1"/>
</dbReference>
<dbReference type="AlphaFoldDB" id="A0A650EJS8"/>
<sequence length="207" mass="22961">MSKAIVLDNKLKKVSELALPQRYMQIKEHNLYLYVKSYLASLRANNAEAKKRGEVSGGGKKPWNQKGGGRARAGSITSPVFVGGGVSHGPSNNRNYILKINKKQKRLALEYALLQKANDNKLFVVDSVAVSSGKTKDAYAMFKAIQQKNVLFVAQMSDEPTFLAFRNLQQCYLIDSNELNAYLVANYRAVVIEKAVLDEIIACDKGE</sequence>
<evidence type="ECO:0000256" key="1">
    <source>
        <dbReference type="ARBA" id="ARBA00010528"/>
    </source>
</evidence>
<comment type="subunit">
    <text evidence="7">Part of the 50S ribosomal subunit.</text>
</comment>
<dbReference type="EMBL" id="MN577567">
    <property type="protein sequence ID" value="QGT49997.1"/>
    <property type="molecule type" value="Genomic_DNA"/>
</dbReference>
<comment type="similarity">
    <text evidence="1 7">Belongs to the universal ribosomal protein uL4 family.</text>
</comment>
<organism evidence="9">
    <name type="scientific">uncultured Helicobacter sp</name>
    <dbReference type="NCBI Taxonomy" id="175537"/>
    <lineage>
        <taxon>Bacteria</taxon>
        <taxon>Pseudomonadati</taxon>
        <taxon>Campylobacterota</taxon>
        <taxon>Epsilonproteobacteria</taxon>
        <taxon>Campylobacterales</taxon>
        <taxon>Helicobacteraceae</taxon>
        <taxon>Helicobacter</taxon>
        <taxon>environmental samples</taxon>
    </lineage>
</organism>
<dbReference type="Pfam" id="PF00573">
    <property type="entry name" value="Ribosomal_L4"/>
    <property type="match status" value="1"/>
</dbReference>
<comment type="function">
    <text evidence="7">One of the primary rRNA binding proteins, this protein initially binds near the 5'-end of the 23S rRNA. It is important during the early stages of 50S assembly. It makes multiple contacts with different domains of the 23S rRNA in the assembled 50S subunit and ribosome.</text>
</comment>
<dbReference type="FunFam" id="3.40.1370.10:FF:000008">
    <property type="entry name" value="50S ribosomal protein L4"/>
    <property type="match status" value="1"/>
</dbReference>
<dbReference type="HAMAP" id="MF_01328_B">
    <property type="entry name" value="Ribosomal_uL4_B"/>
    <property type="match status" value="1"/>
</dbReference>
<gene>
    <name evidence="7 9" type="primary">rplD</name>
    <name evidence="9" type="ORF">Helico4rc_1170</name>
</gene>
<feature type="compositionally biased region" description="Gly residues" evidence="8">
    <location>
        <begin position="55"/>
        <end position="71"/>
    </location>
</feature>
<evidence type="ECO:0000256" key="3">
    <source>
        <dbReference type="ARBA" id="ARBA00022884"/>
    </source>
</evidence>
<protein>
    <recommendedName>
        <fullName evidence="6 7">Large ribosomal subunit protein uL4</fullName>
    </recommendedName>
</protein>
<dbReference type="GO" id="GO:0003735">
    <property type="term" value="F:structural constituent of ribosome"/>
    <property type="evidence" value="ECO:0007669"/>
    <property type="project" value="InterPro"/>
</dbReference>
<dbReference type="GO" id="GO:1990904">
    <property type="term" value="C:ribonucleoprotein complex"/>
    <property type="evidence" value="ECO:0007669"/>
    <property type="project" value="UniProtKB-KW"/>
</dbReference>
<dbReference type="NCBIfam" id="TIGR03953">
    <property type="entry name" value="rplD_bact"/>
    <property type="match status" value="1"/>
</dbReference>
<comment type="function">
    <text evidence="7">Forms part of the polypeptide exit tunnel.</text>
</comment>
<name>A0A650EJS8_9HELI</name>
<evidence type="ECO:0000256" key="2">
    <source>
        <dbReference type="ARBA" id="ARBA00022730"/>
    </source>
</evidence>
<evidence type="ECO:0000256" key="7">
    <source>
        <dbReference type="HAMAP-Rule" id="MF_01328"/>
    </source>
</evidence>
<dbReference type="InterPro" id="IPR002136">
    <property type="entry name" value="Ribosomal_uL4"/>
</dbReference>
<keyword evidence="3 7" id="KW-0694">RNA-binding</keyword>
<keyword evidence="5 7" id="KW-0687">Ribonucleoprotein</keyword>
<dbReference type="Gene3D" id="3.40.1370.10">
    <property type="match status" value="1"/>
</dbReference>
<dbReference type="GO" id="GO:0005840">
    <property type="term" value="C:ribosome"/>
    <property type="evidence" value="ECO:0007669"/>
    <property type="project" value="UniProtKB-KW"/>
</dbReference>
<dbReference type="InterPro" id="IPR023574">
    <property type="entry name" value="Ribosomal_uL4_dom_sf"/>
</dbReference>
<evidence type="ECO:0000256" key="6">
    <source>
        <dbReference type="ARBA" id="ARBA00035244"/>
    </source>
</evidence>
<proteinExistence type="inferred from homology"/>
<evidence type="ECO:0000313" key="9">
    <source>
        <dbReference type="EMBL" id="QGT49997.1"/>
    </source>
</evidence>
<keyword evidence="2 7" id="KW-0699">rRNA-binding</keyword>
<dbReference type="SUPFAM" id="SSF52166">
    <property type="entry name" value="Ribosomal protein L4"/>
    <property type="match status" value="1"/>
</dbReference>
<evidence type="ECO:0000256" key="8">
    <source>
        <dbReference type="SAM" id="MobiDB-lite"/>
    </source>
</evidence>
<dbReference type="PANTHER" id="PTHR10746">
    <property type="entry name" value="50S RIBOSOMAL PROTEIN L4"/>
    <property type="match status" value="1"/>
</dbReference>
<dbReference type="InterPro" id="IPR013005">
    <property type="entry name" value="Ribosomal_uL4-like"/>
</dbReference>
<evidence type="ECO:0000256" key="5">
    <source>
        <dbReference type="ARBA" id="ARBA00023274"/>
    </source>
</evidence>
<accession>A0A650EJS8</accession>
<dbReference type="GO" id="GO:0006412">
    <property type="term" value="P:translation"/>
    <property type="evidence" value="ECO:0007669"/>
    <property type="project" value="UniProtKB-UniRule"/>
</dbReference>
<reference evidence="9" key="1">
    <citation type="journal article" date="2020" name="J. ISSAAS">
        <title>Lactobacilli and other gastrointestinal microbiota of Peromyscus leucopus, reservoir host for agents of Lyme disease and other zoonoses in North America.</title>
        <authorList>
            <person name="Milovic A."/>
            <person name="Bassam K."/>
            <person name="Shao H."/>
            <person name="Chatzistamou I."/>
            <person name="Tufts D.M."/>
            <person name="Diuk-Wasser M."/>
            <person name="Barbour A.G."/>
        </authorList>
    </citation>
    <scope>NUCLEOTIDE SEQUENCE</scope>
    <source>
        <strain evidence="9">LL4</strain>
    </source>
</reference>
<keyword evidence="4 7" id="KW-0689">Ribosomal protein</keyword>
<evidence type="ECO:0000256" key="4">
    <source>
        <dbReference type="ARBA" id="ARBA00022980"/>
    </source>
</evidence>
<feature type="region of interest" description="Disordered" evidence="8">
    <location>
        <begin position="50"/>
        <end position="72"/>
    </location>
</feature>